<dbReference type="Proteomes" id="UP000053038">
    <property type="component" value="Unassembled WGS sequence"/>
</dbReference>
<evidence type="ECO:0000313" key="2">
    <source>
        <dbReference type="Proteomes" id="UP000053038"/>
    </source>
</evidence>
<evidence type="ECO:0000313" key="1">
    <source>
        <dbReference type="EMBL" id="KHN50694.1"/>
    </source>
</evidence>
<dbReference type="OrthoDB" id="3598762at2"/>
<dbReference type="Pfam" id="PF10065">
    <property type="entry name" value="DUF2303"/>
    <property type="match status" value="1"/>
</dbReference>
<proteinExistence type="predicted"/>
<protein>
    <recommendedName>
        <fullName evidence="3">DUF2303 family protein</fullName>
    </recommendedName>
</protein>
<organism evidence="1 2">
    <name type="scientific">Pectobacterium fontis</name>
    <dbReference type="NCBI Taxonomy" id="2558042"/>
    <lineage>
        <taxon>Bacteria</taxon>
        <taxon>Pseudomonadati</taxon>
        <taxon>Pseudomonadota</taxon>
        <taxon>Gammaproteobacteria</taxon>
        <taxon>Enterobacterales</taxon>
        <taxon>Pectobacteriaceae</taxon>
        <taxon>Pectobacterium</taxon>
    </lineage>
</organism>
<dbReference type="InterPro" id="IPR019276">
    <property type="entry name" value="DUF2303"/>
</dbReference>
<keyword evidence="2" id="KW-1185">Reference proteome</keyword>
<gene>
    <name evidence="1" type="ORF">OI69_13585</name>
</gene>
<sequence length="271" mass="30479">MSSQVVDGSAVSEIRNLAITAHTPNTYIPTAVVPDNHSVESLEDYQLTPSLIRQNVNLISISSLIAYVKKYEDPRTAIFADNTKTKVVAVLDYHKSPDLPEWGKHKAVYDCPFSKEWLVWTVFDGKARTQIDFGEFIENHISDIAAVSDTYAGPSGVELLEMVLAFQETRKSEFKSVKRLHDGTTQFAYSDDKSGGGNTQLPEKISLAIAPFHNGNTYQVDARFRYRIKEGQLILWYELIDPEKIVEHAFSEIVTELQTAFENVPIYEGSI</sequence>
<accession>A0A7V8L4M1</accession>
<dbReference type="AlphaFoldDB" id="A0A7V8L4M1"/>
<evidence type="ECO:0008006" key="3">
    <source>
        <dbReference type="Google" id="ProtNLM"/>
    </source>
</evidence>
<comment type="caution">
    <text evidence="1">The sequence shown here is derived from an EMBL/GenBank/DDBJ whole genome shotgun (WGS) entry which is preliminary data.</text>
</comment>
<name>A0A7V8L4M1_9GAMM</name>
<dbReference type="RefSeq" id="WP_039351454.1">
    <property type="nucleotide sequence ID" value="NZ_JSXC01000037.1"/>
</dbReference>
<dbReference type="EMBL" id="JSXC01000037">
    <property type="protein sequence ID" value="KHN50694.1"/>
    <property type="molecule type" value="Genomic_DNA"/>
</dbReference>
<reference evidence="1 2" key="1">
    <citation type="submission" date="2014-10" db="EMBL/GenBank/DDBJ databases">
        <title>Genome sequence of Pectobacterium carotovorum M022.</title>
        <authorList>
            <person name="Chan K.-G."/>
            <person name="Tan W.-S."/>
        </authorList>
    </citation>
    <scope>NUCLEOTIDE SEQUENCE [LARGE SCALE GENOMIC DNA]</scope>
    <source>
        <strain evidence="1 2">M022</strain>
    </source>
</reference>